<dbReference type="GeneID" id="85325790"/>
<reference evidence="1" key="1">
    <citation type="submission" date="2023-06" db="EMBL/GenBank/DDBJ databases">
        <title>Genome-scale phylogeny and comparative genomics of the fungal order Sordariales.</title>
        <authorList>
            <consortium name="Lawrence Berkeley National Laboratory"/>
            <person name="Hensen N."/>
            <person name="Bonometti L."/>
            <person name="Westerberg I."/>
            <person name="Brannstrom I.O."/>
            <person name="Guillou S."/>
            <person name="Cros-Aarteil S."/>
            <person name="Calhoun S."/>
            <person name="Haridas S."/>
            <person name="Kuo A."/>
            <person name="Mondo S."/>
            <person name="Pangilinan J."/>
            <person name="Riley R."/>
            <person name="LaButti K."/>
            <person name="Andreopoulos B."/>
            <person name="Lipzen A."/>
            <person name="Chen C."/>
            <person name="Yanf M."/>
            <person name="Daum C."/>
            <person name="Ng V."/>
            <person name="Clum A."/>
            <person name="Steindorff A."/>
            <person name="Ohm R."/>
            <person name="Martin F."/>
            <person name="Silar P."/>
            <person name="Natvig D."/>
            <person name="Lalanne C."/>
            <person name="Gautier V."/>
            <person name="Ament-velasquez S.L."/>
            <person name="Kruys A."/>
            <person name="Hutchinson M.I."/>
            <person name="Powell A.J."/>
            <person name="Barry K."/>
            <person name="Miller A.N."/>
            <person name="Grigoriev I.V."/>
            <person name="Debuchy R."/>
            <person name="Gladieux P."/>
            <person name="Thoren M.H."/>
            <person name="Johannesson H."/>
        </authorList>
    </citation>
    <scope>NUCLEOTIDE SEQUENCE</scope>
    <source>
        <strain evidence="1">SMH2392-1A</strain>
    </source>
</reference>
<name>A0AA40A4U6_9PEZI</name>
<evidence type="ECO:0000313" key="1">
    <source>
        <dbReference type="EMBL" id="KAK0709304.1"/>
    </source>
</evidence>
<protein>
    <submittedName>
        <fullName evidence="1">Uncharacterized protein</fullName>
    </submittedName>
</protein>
<keyword evidence="2" id="KW-1185">Reference proteome</keyword>
<comment type="caution">
    <text evidence="1">The sequence shown here is derived from an EMBL/GenBank/DDBJ whole genome shotgun (WGS) entry which is preliminary data.</text>
</comment>
<dbReference type="Proteomes" id="UP001172101">
    <property type="component" value="Unassembled WGS sequence"/>
</dbReference>
<evidence type="ECO:0000313" key="2">
    <source>
        <dbReference type="Proteomes" id="UP001172101"/>
    </source>
</evidence>
<sequence>MSNHLPRLLFGIFRPELKPYRAAVHIQEELGLVGPPPHRNDMSLDGFLGFFVHLQGHHPCYESLRYLLLVGLPLWVAVSIPVHNCAEALRTFELVHGPASLAFPLPSVPTRFIVQDEGSRLVHDAAVVWLEPRVVRLHGWVDYGGFRTGRCRVLYQVFQGREVDVVVFPVGAKGQDFPFALRLSSPLYPCLVGAGQQDEISRTPCNWNCCIIRLVKYVMVFTIGLVAKNCFCRVIQCDDSEPVVLIRWLAPVCGLFVSSHAAGGAANDILRVVAVIR</sequence>
<proteinExistence type="predicted"/>
<gene>
    <name evidence="1" type="ORF">B0T26DRAFT_721108</name>
</gene>
<organism evidence="1 2">
    <name type="scientific">Lasiosphaeria miniovina</name>
    <dbReference type="NCBI Taxonomy" id="1954250"/>
    <lineage>
        <taxon>Eukaryota</taxon>
        <taxon>Fungi</taxon>
        <taxon>Dikarya</taxon>
        <taxon>Ascomycota</taxon>
        <taxon>Pezizomycotina</taxon>
        <taxon>Sordariomycetes</taxon>
        <taxon>Sordariomycetidae</taxon>
        <taxon>Sordariales</taxon>
        <taxon>Lasiosphaeriaceae</taxon>
        <taxon>Lasiosphaeria</taxon>
    </lineage>
</organism>
<dbReference type="AlphaFoldDB" id="A0AA40A4U6"/>
<accession>A0AA40A4U6</accession>
<dbReference type="RefSeq" id="XP_060292608.1">
    <property type="nucleotide sequence ID" value="XM_060442520.1"/>
</dbReference>
<dbReference type="EMBL" id="JAUIRO010000006">
    <property type="protein sequence ID" value="KAK0709304.1"/>
    <property type="molecule type" value="Genomic_DNA"/>
</dbReference>